<dbReference type="AlphaFoldDB" id="A0A7Z1B577"/>
<gene>
    <name evidence="2" type="ORF">B4121_0417</name>
</gene>
<accession>A0A7Z1B577</accession>
<comment type="caution">
    <text evidence="2">The sequence shown here is derived from an EMBL/GenBank/DDBJ whole genome shotgun (WGS) entry which is preliminary data.</text>
</comment>
<keyword evidence="1" id="KW-0472">Membrane</keyword>
<protein>
    <submittedName>
        <fullName evidence="2">Poly-gamma-glutamate synthase subunit PgsE/CapE</fullName>
    </submittedName>
</protein>
<evidence type="ECO:0000256" key="1">
    <source>
        <dbReference type="SAM" id="Phobius"/>
    </source>
</evidence>
<keyword evidence="1" id="KW-0812">Transmembrane</keyword>
<keyword evidence="1" id="KW-1133">Transmembrane helix</keyword>
<sequence length="55" mass="6352">MKFARAIWPFVGLVLIIAFMSAFKYSDELSNDEKAKISTEIQKVNQQDQTTENQQ</sequence>
<dbReference type="EMBL" id="LKPO01000001">
    <property type="protein sequence ID" value="OLF98890.1"/>
    <property type="molecule type" value="Genomic_DNA"/>
</dbReference>
<dbReference type="RefSeq" id="WP_096748356.1">
    <property type="nucleotide sequence ID" value="NZ_AP023088.1"/>
</dbReference>
<dbReference type="Proteomes" id="UP000185604">
    <property type="component" value="Unassembled WGS sequence"/>
</dbReference>
<evidence type="ECO:0000313" key="3">
    <source>
        <dbReference type="Proteomes" id="UP000185604"/>
    </source>
</evidence>
<organism evidence="2 3">
    <name type="scientific">Bacillus paralicheniformis</name>
    <dbReference type="NCBI Taxonomy" id="1648923"/>
    <lineage>
        <taxon>Bacteria</taxon>
        <taxon>Bacillati</taxon>
        <taxon>Bacillota</taxon>
        <taxon>Bacilli</taxon>
        <taxon>Bacillales</taxon>
        <taxon>Bacillaceae</taxon>
        <taxon>Bacillus</taxon>
    </lineage>
</organism>
<dbReference type="InterPro" id="IPR058890">
    <property type="entry name" value="YwtC-like"/>
</dbReference>
<reference evidence="2 3" key="1">
    <citation type="journal article" date="2016" name="Front. Microbiol.">
        <title>High-Level Heat Resistance of Spores of Bacillus amyloliquefaciens and Bacillus licheniformis Results from the Presence of a spoVA Operon in a Tn1546 Transposon.</title>
        <authorList>
            <person name="Berendsen E.M."/>
            <person name="Koning R.A."/>
            <person name="Boekhorst J."/>
            <person name="de Jong A."/>
            <person name="Kuipers O.P."/>
            <person name="Wells-Bennik M.H."/>
        </authorList>
    </citation>
    <scope>NUCLEOTIDE SEQUENCE [LARGE SCALE GENOMIC DNA]</scope>
    <source>
        <strain evidence="2 3">B4121</strain>
    </source>
</reference>
<proteinExistence type="predicted"/>
<feature type="transmembrane region" description="Helical" evidence="1">
    <location>
        <begin position="6"/>
        <end position="26"/>
    </location>
</feature>
<dbReference type="Pfam" id="PF26359">
    <property type="entry name" value="YwtC"/>
    <property type="match status" value="1"/>
</dbReference>
<evidence type="ECO:0000313" key="2">
    <source>
        <dbReference type="EMBL" id="OLF98890.1"/>
    </source>
</evidence>
<name>A0A7Z1B577_9BACI</name>